<proteinExistence type="inferred from homology"/>
<evidence type="ECO:0000256" key="4">
    <source>
        <dbReference type="ARBA" id="ARBA00022679"/>
    </source>
</evidence>
<evidence type="ECO:0000313" key="12">
    <source>
        <dbReference type="Proteomes" id="UP001214638"/>
    </source>
</evidence>
<evidence type="ECO:0000313" key="11">
    <source>
        <dbReference type="EMBL" id="KAK2195616.1"/>
    </source>
</evidence>
<comment type="catalytic activity">
    <reaction evidence="8">
        <text>adenosine(58) in tRNA + S-adenosyl-L-methionine = N(1)-methyladenosine(58) in tRNA + S-adenosyl-L-homocysteine + H(+)</text>
        <dbReference type="Rhea" id="RHEA:43152"/>
        <dbReference type="Rhea" id="RHEA-COMP:10365"/>
        <dbReference type="Rhea" id="RHEA-COMP:10366"/>
        <dbReference type="ChEBI" id="CHEBI:15378"/>
        <dbReference type="ChEBI" id="CHEBI:57856"/>
        <dbReference type="ChEBI" id="CHEBI:59789"/>
        <dbReference type="ChEBI" id="CHEBI:74411"/>
        <dbReference type="ChEBI" id="CHEBI:74491"/>
        <dbReference type="EC" id="2.1.1.220"/>
    </reaction>
</comment>
<evidence type="ECO:0000256" key="9">
    <source>
        <dbReference type="PIRSR" id="PIRSR017269-1"/>
    </source>
</evidence>
<dbReference type="EC" id="2.1.1.220" evidence="2 8"/>
<comment type="caution">
    <text evidence="11">The sequence shown here is derived from an EMBL/GenBank/DDBJ whole genome shotgun (WGS) entry which is preliminary data.</text>
</comment>
<evidence type="ECO:0000256" key="7">
    <source>
        <dbReference type="ARBA" id="ARBA00023242"/>
    </source>
</evidence>
<keyword evidence="5 8" id="KW-0949">S-adenosyl-L-methionine</keyword>
<evidence type="ECO:0000256" key="2">
    <source>
        <dbReference type="ARBA" id="ARBA00012796"/>
    </source>
</evidence>
<dbReference type="PANTHER" id="PTHR12133:SF2">
    <property type="entry name" value="TRNA (ADENINE(58)-N(1))-METHYLTRANSFERASE CATALYTIC SUBUNIT TRMT61A"/>
    <property type="match status" value="1"/>
</dbReference>
<dbReference type="EMBL" id="JALLKP010000004">
    <property type="protein sequence ID" value="KAK2195616.1"/>
    <property type="molecule type" value="Genomic_DNA"/>
</dbReference>
<reference evidence="11" key="1">
    <citation type="journal article" date="2023" name="Nat. Microbiol.">
        <title>Babesia duncani multi-omics identifies virulence factors and drug targets.</title>
        <authorList>
            <person name="Singh P."/>
            <person name="Lonardi S."/>
            <person name="Liang Q."/>
            <person name="Vydyam P."/>
            <person name="Khabirova E."/>
            <person name="Fang T."/>
            <person name="Gihaz S."/>
            <person name="Thekkiniath J."/>
            <person name="Munshi M."/>
            <person name="Abel S."/>
            <person name="Ciampossin L."/>
            <person name="Batugedara G."/>
            <person name="Gupta M."/>
            <person name="Lu X.M."/>
            <person name="Lenz T."/>
            <person name="Chakravarty S."/>
            <person name="Cornillot E."/>
            <person name="Hu Y."/>
            <person name="Ma W."/>
            <person name="Gonzalez L.M."/>
            <person name="Sanchez S."/>
            <person name="Estrada K."/>
            <person name="Sanchez-Flores A."/>
            <person name="Montero E."/>
            <person name="Harb O.S."/>
            <person name="Le Roch K.G."/>
            <person name="Mamoun C.B."/>
        </authorList>
    </citation>
    <scope>NUCLEOTIDE SEQUENCE</scope>
    <source>
        <strain evidence="11">WA1</strain>
    </source>
</reference>
<dbReference type="AlphaFoldDB" id="A0AAD9PIU9"/>
<feature type="domain" description="tRNA (adenine(58)-N(1))-methyltransferase catalytic subunit TRM61 C-terminal" evidence="10">
    <location>
        <begin position="80"/>
        <end position="260"/>
    </location>
</feature>
<organism evidence="11 12">
    <name type="scientific">Babesia duncani</name>
    <dbReference type="NCBI Taxonomy" id="323732"/>
    <lineage>
        <taxon>Eukaryota</taxon>
        <taxon>Sar</taxon>
        <taxon>Alveolata</taxon>
        <taxon>Apicomplexa</taxon>
        <taxon>Aconoidasida</taxon>
        <taxon>Piroplasmida</taxon>
        <taxon>Babesiidae</taxon>
        <taxon>Babesia</taxon>
    </lineage>
</organism>
<evidence type="ECO:0000256" key="6">
    <source>
        <dbReference type="ARBA" id="ARBA00022694"/>
    </source>
</evidence>
<evidence type="ECO:0000256" key="8">
    <source>
        <dbReference type="PIRNR" id="PIRNR017269"/>
    </source>
</evidence>
<protein>
    <recommendedName>
        <fullName evidence="2 8">tRNA (adenine(58)-N(1))-methyltransferase</fullName>
        <ecNumber evidence="2 8">2.1.1.220</ecNumber>
    </recommendedName>
</protein>
<dbReference type="GO" id="GO:0031515">
    <property type="term" value="C:tRNA (m1A) methyltransferase complex"/>
    <property type="evidence" value="ECO:0007669"/>
    <property type="project" value="UniProtKB-UniRule"/>
</dbReference>
<dbReference type="KEGG" id="bdw:94337591"/>
<dbReference type="PIRSF" id="PIRSF017269">
    <property type="entry name" value="GCD14"/>
    <property type="match status" value="1"/>
</dbReference>
<comment type="similarity">
    <text evidence="8">Belongs to the class I-like SAM-binding methyltransferase superfamily. TRM61 family.</text>
</comment>
<dbReference type="GO" id="GO:0005634">
    <property type="term" value="C:nucleus"/>
    <property type="evidence" value="ECO:0007669"/>
    <property type="project" value="UniProtKB-SubCell"/>
</dbReference>
<dbReference type="PROSITE" id="PS51620">
    <property type="entry name" value="SAM_TRM61"/>
    <property type="match status" value="1"/>
</dbReference>
<gene>
    <name evidence="11" type="ORF">BdWA1_003294</name>
</gene>
<dbReference type="CDD" id="cd02440">
    <property type="entry name" value="AdoMet_MTases"/>
    <property type="match status" value="1"/>
</dbReference>
<dbReference type="SUPFAM" id="SSF53335">
    <property type="entry name" value="S-adenosyl-L-methionine-dependent methyltransferases"/>
    <property type="match status" value="1"/>
</dbReference>
<evidence type="ECO:0000259" key="10">
    <source>
        <dbReference type="Pfam" id="PF08704"/>
    </source>
</evidence>
<evidence type="ECO:0000256" key="1">
    <source>
        <dbReference type="ARBA" id="ARBA00004123"/>
    </source>
</evidence>
<name>A0AAD9PIU9_9APIC</name>
<dbReference type="Gene3D" id="3.40.50.150">
    <property type="entry name" value="Vaccinia Virus protein VP39"/>
    <property type="match status" value="1"/>
</dbReference>
<keyword evidence="7" id="KW-0539">Nucleus</keyword>
<dbReference type="PANTHER" id="PTHR12133">
    <property type="entry name" value="TRNA (ADENINE(58)-N(1))-METHYLTRANSFERASE"/>
    <property type="match status" value="1"/>
</dbReference>
<dbReference type="InterPro" id="IPR029063">
    <property type="entry name" value="SAM-dependent_MTases_sf"/>
</dbReference>
<evidence type="ECO:0000256" key="3">
    <source>
        <dbReference type="ARBA" id="ARBA00022603"/>
    </source>
</evidence>
<accession>A0AAD9PIU9</accession>
<sequence>MIIEKMKINGNDYAVVYGGPERVLACKIPHHGGKLDNKQQAANVKDNRVLHNKHGLFDIASCVGENYGHRIMSNDDMKHWVVVLPPNCELVLKAIRHRTQILYRADISLLLLLLDARPGKRIVECGTGSGALTYALASAVTSKGHVFSFDFHEQRLSLARKFFESAGLNDIITTFERDAYAPNAFIATDITQGSIDAVFLDLPSPWQALSSAEQVLGNMGKLVNFSPCMEQVQRMTMEMSIQGFTNVRTFEILLKPWGISFEDESQESVTGYQLPQLNHTGYLTVGTCIKNSGPCSP</sequence>
<feature type="binding site" evidence="9">
    <location>
        <position position="201"/>
    </location>
    <ligand>
        <name>S-adenosyl-L-methionine</name>
        <dbReference type="ChEBI" id="CHEBI:59789"/>
    </ligand>
</feature>
<feature type="binding site" evidence="9">
    <location>
        <begin position="129"/>
        <end position="132"/>
    </location>
    <ligand>
        <name>S-adenosyl-L-methionine</name>
        <dbReference type="ChEBI" id="CHEBI:59789"/>
    </ligand>
</feature>
<evidence type="ECO:0000256" key="5">
    <source>
        <dbReference type="ARBA" id="ARBA00022691"/>
    </source>
</evidence>
<keyword evidence="6 8" id="KW-0819">tRNA processing</keyword>
<dbReference type="InterPro" id="IPR014816">
    <property type="entry name" value="tRNA_MeTrfase_Gcd14"/>
</dbReference>
<dbReference type="RefSeq" id="XP_067802459.1">
    <property type="nucleotide sequence ID" value="XM_067948308.1"/>
</dbReference>
<comment type="subcellular location">
    <subcellularLocation>
        <location evidence="1">Nucleus</location>
    </subcellularLocation>
</comment>
<keyword evidence="3 8" id="KW-0489">Methyltransferase</keyword>
<keyword evidence="12" id="KW-1185">Reference proteome</keyword>
<dbReference type="Pfam" id="PF08704">
    <property type="entry name" value="GCD14"/>
    <property type="match status" value="1"/>
</dbReference>
<dbReference type="GeneID" id="94337591"/>
<feature type="binding site" evidence="9">
    <location>
        <position position="150"/>
    </location>
    <ligand>
        <name>S-adenosyl-L-methionine</name>
        <dbReference type="ChEBI" id="CHEBI:59789"/>
    </ligand>
</feature>
<dbReference type="InterPro" id="IPR049470">
    <property type="entry name" value="TRM61_C"/>
</dbReference>
<dbReference type="GO" id="GO:0030488">
    <property type="term" value="P:tRNA methylation"/>
    <property type="evidence" value="ECO:0007669"/>
    <property type="project" value="InterPro"/>
</dbReference>
<keyword evidence="4 8" id="KW-0808">Transferase</keyword>
<dbReference type="Proteomes" id="UP001214638">
    <property type="component" value="Unassembled WGS sequence"/>
</dbReference>
<dbReference type="Gene3D" id="3.10.330.20">
    <property type="match status" value="1"/>
</dbReference>
<dbReference type="GO" id="GO:0160107">
    <property type="term" value="F:tRNA (adenine(58)-N1)-methyltransferase activity"/>
    <property type="evidence" value="ECO:0007669"/>
    <property type="project" value="UniProtKB-EC"/>
</dbReference>